<evidence type="ECO:0000313" key="4">
    <source>
        <dbReference type="EMBL" id="RAK55699.1"/>
    </source>
</evidence>
<comment type="caution">
    <text evidence="4">The sequence shown here is derived from an EMBL/GenBank/DDBJ whole genome shotgun (WGS) entry which is preliminary data.</text>
</comment>
<dbReference type="NCBIfam" id="TIGR00730">
    <property type="entry name" value="Rossman fold protein, TIGR00730 family"/>
    <property type="match status" value="1"/>
</dbReference>
<reference evidence="5" key="1">
    <citation type="submission" date="2018-05" db="EMBL/GenBank/DDBJ databases">
        <authorList>
            <person name="Li X."/>
        </authorList>
    </citation>
    <scope>NUCLEOTIDE SEQUENCE [LARGE SCALE GENOMIC DNA]</scope>
    <source>
        <strain evidence="5">LX32</strain>
    </source>
</reference>
<dbReference type="GO" id="GO:0005829">
    <property type="term" value="C:cytosol"/>
    <property type="evidence" value="ECO:0007669"/>
    <property type="project" value="TreeGrafter"/>
</dbReference>
<keyword evidence="3" id="KW-0203">Cytokinin biosynthesis</keyword>
<dbReference type="GO" id="GO:0009691">
    <property type="term" value="P:cytokinin biosynthetic process"/>
    <property type="evidence" value="ECO:0007669"/>
    <property type="project" value="UniProtKB-UniRule"/>
</dbReference>
<gene>
    <name evidence="4" type="ORF">DJ017_14875</name>
</gene>
<comment type="similarity">
    <text evidence="2 3">Belongs to the LOG family.</text>
</comment>
<sequence>MAQTTQALDAICVFCGSSDAADPAFLTAAKDLGAALAAAELKLVYGGGGVGLMGACARAAHEAGGRVLGIIPDFLVGRERALESVEHVVVSNMHERKMMMFERADGFVILPGGVGTLEEVVELLSWRRLDLHAKPVVFYNPRGFWAPLFQLFQMTVDENLTPPEFMDCWKSVETVEEIVPALFAMSGETVQVDQRLARKA</sequence>
<evidence type="ECO:0000256" key="2">
    <source>
        <dbReference type="ARBA" id="ARBA00006763"/>
    </source>
</evidence>
<dbReference type="Gene3D" id="3.40.50.450">
    <property type="match status" value="1"/>
</dbReference>
<evidence type="ECO:0000256" key="3">
    <source>
        <dbReference type="RuleBase" id="RU363015"/>
    </source>
</evidence>
<comment type="catalytic activity">
    <reaction evidence="1">
        <text>AMP + H2O = D-ribose 5-phosphate + adenine</text>
        <dbReference type="Rhea" id="RHEA:20129"/>
        <dbReference type="ChEBI" id="CHEBI:15377"/>
        <dbReference type="ChEBI" id="CHEBI:16708"/>
        <dbReference type="ChEBI" id="CHEBI:78346"/>
        <dbReference type="ChEBI" id="CHEBI:456215"/>
        <dbReference type="EC" id="3.2.2.4"/>
    </reaction>
</comment>
<dbReference type="InterPro" id="IPR031100">
    <property type="entry name" value="LOG_fam"/>
</dbReference>
<dbReference type="SUPFAM" id="SSF102405">
    <property type="entry name" value="MCP/YpsA-like"/>
    <property type="match status" value="1"/>
</dbReference>
<dbReference type="Proteomes" id="UP000249254">
    <property type="component" value="Unassembled WGS sequence"/>
</dbReference>
<accession>A0A328AM92</accession>
<protein>
    <recommendedName>
        <fullName evidence="3">Cytokinin riboside 5'-monophosphate phosphoribohydrolase</fullName>
        <ecNumber evidence="3">3.2.2.n1</ecNumber>
    </recommendedName>
</protein>
<name>A0A328AM92_9CAUL</name>
<organism evidence="4 5">
    <name type="scientific">Phenylobacterium soli</name>
    <dbReference type="NCBI Taxonomy" id="2170551"/>
    <lineage>
        <taxon>Bacteria</taxon>
        <taxon>Pseudomonadati</taxon>
        <taxon>Pseudomonadota</taxon>
        <taxon>Alphaproteobacteria</taxon>
        <taxon>Caulobacterales</taxon>
        <taxon>Caulobacteraceae</taxon>
        <taxon>Phenylobacterium</taxon>
    </lineage>
</organism>
<dbReference type="OrthoDB" id="9801098at2"/>
<dbReference type="AlphaFoldDB" id="A0A328AM92"/>
<keyword evidence="3" id="KW-0378">Hydrolase</keyword>
<dbReference type="InterPro" id="IPR005269">
    <property type="entry name" value="LOG"/>
</dbReference>
<dbReference type="RefSeq" id="WP_111529447.1">
    <property type="nucleotide sequence ID" value="NZ_JBHRSG010000003.1"/>
</dbReference>
<dbReference type="GO" id="GO:0008714">
    <property type="term" value="F:AMP nucleosidase activity"/>
    <property type="evidence" value="ECO:0007669"/>
    <property type="project" value="UniProtKB-EC"/>
</dbReference>
<dbReference type="PANTHER" id="PTHR31223:SF70">
    <property type="entry name" value="LOG FAMILY PROTEIN YJL055W"/>
    <property type="match status" value="1"/>
</dbReference>
<dbReference type="EC" id="3.2.2.n1" evidence="3"/>
<dbReference type="PANTHER" id="PTHR31223">
    <property type="entry name" value="LOG FAMILY PROTEIN YJL055W"/>
    <property type="match status" value="1"/>
</dbReference>
<dbReference type="Pfam" id="PF03641">
    <property type="entry name" value="Lysine_decarbox"/>
    <property type="match status" value="1"/>
</dbReference>
<evidence type="ECO:0000313" key="5">
    <source>
        <dbReference type="Proteomes" id="UP000249254"/>
    </source>
</evidence>
<dbReference type="EMBL" id="QFYQ01000001">
    <property type="protein sequence ID" value="RAK55699.1"/>
    <property type="molecule type" value="Genomic_DNA"/>
</dbReference>
<keyword evidence="5" id="KW-1185">Reference proteome</keyword>
<proteinExistence type="inferred from homology"/>
<evidence type="ECO:0000256" key="1">
    <source>
        <dbReference type="ARBA" id="ARBA00000274"/>
    </source>
</evidence>